<dbReference type="InterPro" id="IPR009057">
    <property type="entry name" value="Homeodomain-like_sf"/>
</dbReference>
<dbReference type="Pfam" id="PF12833">
    <property type="entry name" value="HTH_18"/>
    <property type="match status" value="1"/>
</dbReference>
<evidence type="ECO:0000256" key="4">
    <source>
        <dbReference type="SAM" id="Phobius"/>
    </source>
</evidence>
<dbReference type="SUPFAM" id="SSF46689">
    <property type="entry name" value="Homeodomain-like"/>
    <property type="match status" value="1"/>
</dbReference>
<proteinExistence type="predicted"/>
<dbReference type="Gene3D" id="1.10.10.60">
    <property type="entry name" value="Homeodomain-like"/>
    <property type="match status" value="1"/>
</dbReference>
<keyword evidence="4" id="KW-0812">Transmembrane</keyword>
<dbReference type="PROSITE" id="PS01124">
    <property type="entry name" value="HTH_ARAC_FAMILY_2"/>
    <property type="match status" value="1"/>
</dbReference>
<evidence type="ECO:0000313" key="6">
    <source>
        <dbReference type="EMBL" id="MDR6552620.1"/>
    </source>
</evidence>
<dbReference type="Gene3D" id="3.30.450.20">
    <property type="entry name" value="PAS domain"/>
    <property type="match status" value="1"/>
</dbReference>
<keyword evidence="2" id="KW-0238">DNA-binding</keyword>
<dbReference type="EMBL" id="JAVDSB010000007">
    <property type="protein sequence ID" value="MDR6552620.1"/>
    <property type="molecule type" value="Genomic_DNA"/>
</dbReference>
<dbReference type="InterPro" id="IPR018060">
    <property type="entry name" value="HTH_AraC"/>
</dbReference>
<dbReference type="PANTHER" id="PTHR43280:SF28">
    <property type="entry name" value="HTH-TYPE TRANSCRIPTIONAL ACTIVATOR RHAS"/>
    <property type="match status" value="1"/>
</dbReference>
<protein>
    <submittedName>
        <fullName evidence="6">AraC-like DNA-binding protein</fullName>
    </submittedName>
</protein>
<dbReference type="SMART" id="SM00342">
    <property type="entry name" value="HTH_ARAC"/>
    <property type="match status" value="1"/>
</dbReference>
<gene>
    <name evidence="6" type="ORF">J2736_003827</name>
</gene>
<organism evidence="6 7">
    <name type="scientific">Paenibacillus qinlingensis</name>
    <dbReference type="NCBI Taxonomy" id="1837343"/>
    <lineage>
        <taxon>Bacteria</taxon>
        <taxon>Bacillati</taxon>
        <taxon>Bacillota</taxon>
        <taxon>Bacilli</taxon>
        <taxon>Bacillales</taxon>
        <taxon>Paenibacillaceae</taxon>
        <taxon>Paenibacillus</taxon>
    </lineage>
</organism>
<keyword evidence="1" id="KW-0805">Transcription regulation</keyword>
<evidence type="ECO:0000313" key="7">
    <source>
        <dbReference type="Proteomes" id="UP001267290"/>
    </source>
</evidence>
<dbReference type="PANTHER" id="PTHR43280">
    <property type="entry name" value="ARAC-FAMILY TRANSCRIPTIONAL REGULATOR"/>
    <property type="match status" value="1"/>
</dbReference>
<sequence>MEMNMLLSKSRGTIFWKNLGIVLLITCIPIAVIGVIIYYIGTERIETEVNKAHQNQLQSSIQQLTDDLANLEHSVVRLAFDRSLDETLKKLDFVQEFQTTNELMKSFSLITESNSLINSVNLYLRGSDKIIGDEAGFHSVRTDEDRNLLNALLDTERTIYWNYSLKKLNMPDSLNKAIIIKLPGGQMYGSFGMFIIYLDQNKLNTMVQKLVSGEGVAFLFNENGDYLTTLPSHEDSQELLTLEDALKSQISVQNTNENMFKFDWHHQKYNVSYGKIAKLGSKWTVVSATPISQIVAPVTSLSKFILWISVFGLTMGLALSWFASNKIYDPIHRLKSLFESSRNNKLNEKDEITYIEHQWKMQLQVEQDLSIQIKQSIPALRESFLLQFLQGNLYTHTESELIQKLKQLDWDVAYKRFAIMVAQFHGISDLGGKFSERDAQLVTFAASNIIKELSTEKANLVHIINFQDLSIGVLFVLDPNSSDEAIKANFNKLAHDYIVAINNVLNLKVTIVTSRITDSMKDIPKILEQTRKALRFRDHHTSNQMLDMSQFMLTTTSQNHFPFELEREIVHTVSMGLEDEAMRLIKQFMLELQKNNNAELMVHQGMMKLLGTIHHAIIKHESNLFALYGGVHLYEQLMQLSEPDQIVEWFQYKLIRPFVKTLTITYDSHLREIVDNLILQMQKDILLDVSLEMYADQLQMSPSKLSKAFKQINGINFIDTIVRMRIEKCKELLVTTDLKINDIAEQLHYQPSYLIRMFKKSEDITPRQYREKHTQSSYTSPF</sequence>
<comment type="caution">
    <text evidence="6">The sequence shown here is derived from an EMBL/GenBank/DDBJ whole genome shotgun (WGS) entry which is preliminary data.</text>
</comment>
<evidence type="ECO:0000256" key="2">
    <source>
        <dbReference type="ARBA" id="ARBA00023125"/>
    </source>
</evidence>
<feature type="domain" description="HTH araC/xylS-type" evidence="5">
    <location>
        <begin position="675"/>
        <end position="772"/>
    </location>
</feature>
<accession>A0ABU1NYR8</accession>
<keyword evidence="3" id="KW-0804">Transcription</keyword>
<keyword evidence="7" id="KW-1185">Reference proteome</keyword>
<feature type="transmembrane region" description="Helical" evidence="4">
    <location>
        <begin position="304"/>
        <end position="323"/>
    </location>
</feature>
<name>A0ABU1NYR8_9BACL</name>
<keyword evidence="4" id="KW-1133">Transmembrane helix</keyword>
<evidence type="ECO:0000259" key="5">
    <source>
        <dbReference type="PROSITE" id="PS01124"/>
    </source>
</evidence>
<keyword evidence="4" id="KW-0472">Membrane</keyword>
<evidence type="ECO:0000256" key="1">
    <source>
        <dbReference type="ARBA" id="ARBA00023015"/>
    </source>
</evidence>
<dbReference type="Proteomes" id="UP001267290">
    <property type="component" value="Unassembled WGS sequence"/>
</dbReference>
<reference evidence="6 7" key="1">
    <citation type="submission" date="2023-07" db="EMBL/GenBank/DDBJ databases">
        <title>Sorghum-associated microbial communities from plants grown in Nebraska, USA.</title>
        <authorList>
            <person name="Schachtman D."/>
        </authorList>
    </citation>
    <scope>NUCLEOTIDE SEQUENCE [LARGE SCALE GENOMIC DNA]</scope>
    <source>
        <strain evidence="6 7">CC258</strain>
    </source>
</reference>
<evidence type="ECO:0000256" key="3">
    <source>
        <dbReference type="ARBA" id="ARBA00023163"/>
    </source>
</evidence>
<feature type="transmembrane region" description="Helical" evidence="4">
    <location>
        <begin position="21"/>
        <end position="41"/>
    </location>
</feature>